<dbReference type="Pfam" id="PF01169">
    <property type="entry name" value="GDT1"/>
    <property type="match status" value="2"/>
</dbReference>
<evidence type="ECO:0000256" key="2">
    <source>
        <dbReference type="ARBA" id="ARBA00009190"/>
    </source>
</evidence>
<comment type="caution">
    <text evidence="7">The sequence shown here is derived from an EMBL/GenBank/DDBJ whole genome shotgun (WGS) entry which is preliminary data.</text>
</comment>
<keyword evidence="4 6" id="KW-1133">Transmembrane helix</keyword>
<dbReference type="InterPro" id="IPR001727">
    <property type="entry name" value="GDT1-like"/>
</dbReference>
<dbReference type="Proteomes" id="UP000576821">
    <property type="component" value="Unassembled WGS sequence"/>
</dbReference>
<sequence>MDALLTALMGCLLGGIGDKSQLLALALGARFHNNRAVIAGAAVAVIANAILAAIAGAFIGPMLGSQARLLFLALAVLMLGGGMLWPVKPPDPLTTWPTGPFLTSALGLFILGFGDGQQFLILGIATRTADPAMAALGGALGMMAAIIPAVLLRERLAQHVPLRAIRLTGALTMVVIGLGSAVVALGLVG</sequence>
<dbReference type="GO" id="GO:0046873">
    <property type="term" value="F:metal ion transmembrane transporter activity"/>
    <property type="evidence" value="ECO:0007669"/>
    <property type="project" value="InterPro"/>
</dbReference>
<feature type="transmembrane region" description="Helical" evidence="6">
    <location>
        <begin position="132"/>
        <end position="152"/>
    </location>
</feature>
<keyword evidence="8" id="KW-1185">Reference proteome</keyword>
<keyword evidence="3 6" id="KW-0812">Transmembrane</keyword>
<dbReference type="EMBL" id="JAASQR010000003">
    <property type="protein sequence ID" value="NIJ17711.1"/>
    <property type="molecule type" value="Genomic_DNA"/>
</dbReference>
<keyword evidence="5 6" id="KW-0472">Membrane</keyword>
<proteinExistence type="inferred from homology"/>
<evidence type="ECO:0000256" key="4">
    <source>
        <dbReference type="ARBA" id="ARBA00022989"/>
    </source>
</evidence>
<gene>
    <name evidence="7" type="ORF">FHS54_002700</name>
</gene>
<reference evidence="7 8" key="1">
    <citation type="submission" date="2020-03" db="EMBL/GenBank/DDBJ databases">
        <title>Genomic Encyclopedia of Type Strains, Phase IV (KMG-IV): sequencing the most valuable type-strain genomes for metagenomic binning, comparative biology and taxonomic classification.</title>
        <authorList>
            <person name="Goeker M."/>
        </authorList>
    </citation>
    <scope>NUCLEOTIDE SEQUENCE [LARGE SCALE GENOMIC DNA]</scope>
    <source>
        <strain evidence="7 8">DSM 21299</strain>
    </source>
</reference>
<dbReference type="GO" id="GO:0016020">
    <property type="term" value="C:membrane"/>
    <property type="evidence" value="ECO:0007669"/>
    <property type="project" value="UniProtKB-SubCell"/>
</dbReference>
<evidence type="ECO:0000256" key="6">
    <source>
        <dbReference type="RuleBase" id="RU365102"/>
    </source>
</evidence>
<protein>
    <recommendedName>
        <fullName evidence="6">GDT1 family protein</fullName>
    </recommendedName>
</protein>
<evidence type="ECO:0000313" key="7">
    <source>
        <dbReference type="EMBL" id="NIJ17711.1"/>
    </source>
</evidence>
<feature type="transmembrane region" description="Helical" evidence="6">
    <location>
        <begin position="67"/>
        <end position="85"/>
    </location>
</feature>
<dbReference type="RefSeq" id="WP_167304265.1">
    <property type="nucleotide sequence ID" value="NZ_JAASQR010000003.1"/>
</dbReference>
<organism evidence="7 8">
    <name type="scientific">Sphingobium vermicomposti</name>
    <dbReference type="NCBI Taxonomy" id="529005"/>
    <lineage>
        <taxon>Bacteria</taxon>
        <taxon>Pseudomonadati</taxon>
        <taxon>Pseudomonadota</taxon>
        <taxon>Alphaproteobacteria</taxon>
        <taxon>Sphingomonadales</taxon>
        <taxon>Sphingomonadaceae</taxon>
        <taxon>Sphingobium</taxon>
    </lineage>
</organism>
<feature type="transmembrane region" description="Helical" evidence="6">
    <location>
        <begin position="164"/>
        <end position="188"/>
    </location>
</feature>
<comment type="similarity">
    <text evidence="2 6">Belongs to the GDT1 family.</text>
</comment>
<dbReference type="AlphaFoldDB" id="A0A846MA93"/>
<feature type="transmembrane region" description="Helical" evidence="6">
    <location>
        <begin position="36"/>
        <end position="60"/>
    </location>
</feature>
<accession>A0A846MA93</accession>
<evidence type="ECO:0000256" key="5">
    <source>
        <dbReference type="ARBA" id="ARBA00023136"/>
    </source>
</evidence>
<evidence type="ECO:0000256" key="1">
    <source>
        <dbReference type="ARBA" id="ARBA00004141"/>
    </source>
</evidence>
<feature type="transmembrane region" description="Helical" evidence="6">
    <location>
        <begin position="105"/>
        <end position="125"/>
    </location>
</feature>
<name>A0A846MA93_9SPHN</name>
<evidence type="ECO:0000256" key="3">
    <source>
        <dbReference type="ARBA" id="ARBA00022692"/>
    </source>
</evidence>
<evidence type="ECO:0000313" key="8">
    <source>
        <dbReference type="Proteomes" id="UP000576821"/>
    </source>
</evidence>
<comment type="subcellular location">
    <subcellularLocation>
        <location evidence="1 6">Membrane</location>
        <topology evidence="1 6">Multi-pass membrane protein</topology>
    </subcellularLocation>
</comment>